<dbReference type="PANTHER" id="PTHR12609">
    <property type="entry name" value="MICROTUBULE ASSOCIATED PROTEIN XMAP215"/>
    <property type="match status" value="1"/>
</dbReference>
<dbReference type="InParanoid" id="Q6BIW9"/>
<dbReference type="Proteomes" id="UP000000599">
    <property type="component" value="Chromosome G"/>
</dbReference>
<dbReference type="AlphaFoldDB" id="Q6BIW9"/>
<evidence type="ECO:0000256" key="2">
    <source>
        <dbReference type="ARBA" id="ARBA00022490"/>
    </source>
</evidence>
<feature type="compositionally biased region" description="Low complexity" evidence="7">
    <location>
        <begin position="800"/>
        <end position="811"/>
    </location>
</feature>
<dbReference type="GO" id="GO:0030951">
    <property type="term" value="P:establishment or maintenance of microtubule cytoskeleton polarity"/>
    <property type="evidence" value="ECO:0007669"/>
    <property type="project" value="InterPro"/>
</dbReference>
<dbReference type="EMBL" id="CR382139">
    <property type="protein sequence ID" value="CAG90313.2"/>
    <property type="molecule type" value="Genomic_DNA"/>
</dbReference>
<feature type="repeat" description="HEAT" evidence="6">
    <location>
        <begin position="457"/>
        <end position="495"/>
    </location>
</feature>
<dbReference type="InterPro" id="IPR021133">
    <property type="entry name" value="HEAT_type_2"/>
</dbReference>
<dbReference type="STRING" id="284592.Q6BIW9"/>
<keyword evidence="2" id="KW-0963">Cytoplasm</keyword>
<dbReference type="PROSITE" id="PS50077">
    <property type="entry name" value="HEAT_REPEAT"/>
    <property type="match status" value="1"/>
</dbReference>
<dbReference type="FunFam" id="1.25.10.10:FF:000019">
    <property type="entry name" value="Cytoskeleton-associated protein 5"/>
    <property type="match status" value="1"/>
</dbReference>
<dbReference type="GO" id="GO:0044732">
    <property type="term" value="C:mitotic spindle pole body"/>
    <property type="evidence" value="ECO:0007669"/>
    <property type="project" value="UniProtKB-ARBA"/>
</dbReference>
<keyword evidence="10" id="KW-1185">Reference proteome</keyword>
<organism evidence="9 10">
    <name type="scientific">Debaryomyces hansenii (strain ATCC 36239 / CBS 767 / BCRC 21394 / JCM 1990 / NBRC 0083 / IGC 2968)</name>
    <name type="common">Yeast</name>
    <name type="synonym">Torulaspora hansenii</name>
    <dbReference type="NCBI Taxonomy" id="284592"/>
    <lineage>
        <taxon>Eukaryota</taxon>
        <taxon>Fungi</taxon>
        <taxon>Dikarya</taxon>
        <taxon>Ascomycota</taxon>
        <taxon>Saccharomycotina</taxon>
        <taxon>Pichiomycetes</taxon>
        <taxon>Debaryomycetaceae</taxon>
        <taxon>Debaryomyces</taxon>
    </lineage>
</organism>
<feature type="compositionally biased region" description="Low complexity" evidence="7">
    <location>
        <begin position="610"/>
        <end position="625"/>
    </location>
</feature>
<feature type="compositionally biased region" description="Polar residues" evidence="7">
    <location>
        <begin position="772"/>
        <end position="788"/>
    </location>
</feature>
<evidence type="ECO:0000256" key="5">
    <source>
        <dbReference type="ARBA" id="ARBA00025722"/>
    </source>
</evidence>
<feature type="compositionally biased region" description="Low complexity" evidence="7">
    <location>
        <begin position="548"/>
        <end position="572"/>
    </location>
</feature>
<dbReference type="Pfam" id="PF21042">
    <property type="entry name" value="Stu2_CTS"/>
    <property type="match status" value="1"/>
</dbReference>
<dbReference type="GO" id="GO:0000022">
    <property type="term" value="P:mitotic spindle elongation"/>
    <property type="evidence" value="ECO:0007669"/>
    <property type="project" value="UniProtKB-ARBA"/>
</dbReference>
<dbReference type="RefSeq" id="XP_461852.2">
    <property type="nucleotide sequence ID" value="XM_461852.1"/>
</dbReference>
<dbReference type="GO" id="GO:1990571">
    <property type="term" value="P:meiotic centromere clustering"/>
    <property type="evidence" value="ECO:0007669"/>
    <property type="project" value="UniProtKB-ARBA"/>
</dbReference>
<dbReference type="HOGENOM" id="CLU_008401_1_0_1"/>
<evidence type="ECO:0000313" key="9">
    <source>
        <dbReference type="EMBL" id="CAG90313.2"/>
    </source>
</evidence>
<evidence type="ECO:0000256" key="7">
    <source>
        <dbReference type="SAM" id="MobiDB-lite"/>
    </source>
</evidence>
<dbReference type="VEuPathDB" id="FungiDB:DEHA2G06996g"/>
<feature type="compositionally biased region" description="Polar residues" evidence="7">
    <location>
        <begin position="733"/>
        <end position="759"/>
    </location>
</feature>
<dbReference type="InterPro" id="IPR045110">
    <property type="entry name" value="XMAP215"/>
</dbReference>
<feature type="domain" description="TOG" evidence="8">
    <location>
        <begin position="286"/>
        <end position="520"/>
    </location>
</feature>
<feature type="compositionally biased region" description="Polar residues" evidence="7">
    <location>
        <begin position="812"/>
        <end position="823"/>
    </location>
</feature>
<dbReference type="Pfam" id="PF21041">
    <property type="entry name" value="XMAP215_CLASP_TOG"/>
    <property type="match status" value="2"/>
</dbReference>
<dbReference type="GO" id="GO:1990498">
    <property type="term" value="C:mitotic spindle microtubule"/>
    <property type="evidence" value="ECO:0007669"/>
    <property type="project" value="UniProtKB-ARBA"/>
</dbReference>
<dbReference type="InterPro" id="IPR048491">
    <property type="entry name" value="XMAP215_CLASP_TOG"/>
</dbReference>
<feature type="region of interest" description="Disordered" evidence="7">
    <location>
        <begin position="520"/>
        <end position="635"/>
    </location>
</feature>
<dbReference type="GO" id="GO:0051010">
    <property type="term" value="F:microtubule plus-end binding"/>
    <property type="evidence" value="ECO:0007669"/>
    <property type="project" value="InterPro"/>
</dbReference>
<dbReference type="GO" id="GO:0005881">
    <property type="term" value="C:cytoplasmic microtubule"/>
    <property type="evidence" value="ECO:0007669"/>
    <property type="project" value="UniProtKB-ARBA"/>
</dbReference>
<dbReference type="GeneID" id="2904731"/>
<evidence type="ECO:0000259" key="8">
    <source>
        <dbReference type="SMART" id="SM01349"/>
    </source>
</evidence>
<dbReference type="KEGG" id="dha:DEHA2G06996g"/>
<dbReference type="SMART" id="SM01349">
    <property type="entry name" value="TOG"/>
    <property type="match status" value="2"/>
</dbReference>
<dbReference type="eggNOG" id="KOG1820">
    <property type="taxonomic scope" value="Eukaryota"/>
</dbReference>
<dbReference type="InterPro" id="IPR011989">
    <property type="entry name" value="ARM-like"/>
</dbReference>
<evidence type="ECO:0000256" key="1">
    <source>
        <dbReference type="ARBA" id="ARBA00004317"/>
    </source>
</evidence>
<dbReference type="Gene3D" id="1.25.10.10">
    <property type="entry name" value="Leucine-rich Repeat Variant"/>
    <property type="match status" value="2"/>
</dbReference>
<dbReference type="InterPro" id="IPR016024">
    <property type="entry name" value="ARM-type_fold"/>
</dbReference>
<dbReference type="GO" id="GO:0046785">
    <property type="term" value="P:microtubule polymerization"/>
    <property type="evidence" value="ECO:0007669"/>
    <property type="project" value="InterPro"/>
</dbReference>
<dbReference type="InterPro" id="IPR048492">
    <property type="entry name" value="Stu2_CTS"/>
</dbReference>
<dbReference type="GO" id="GO:0051315">
    <property type="term" value="P:attachment of mitotic spindle microtubules to kinetochore"/>
    <property type="evidence" value="ECO:0007669"/>
    <property type="project" value="UniProtKB-ARBA"/>
</dbReference>
<dbReference type="InterPro" id="IPR034085">
    <property type="entry name" value="TOG"/>
</dbReference>
<dbReference type="GO" id="GO:0099070">
    <property type="term" value="C:static microtubule bundle"/>
    <property type="evidence" value="ECO:0007669"/>
    <property type="project" value="UniProtKB-ARBA"/>
</dbReference>
<comment type="similarity">
    <text evidence="5">Belongs to the TOG/XMAP215 family.</text>
</comment>
<gene>
    <name evidence="9" type="ordered locus">DEHA2G06996g</name>
</gene>
<dbReference type="SUPFAM" id="SSF48371">
    <property type="entry name" value="ARM repeat"/>
    <property type="match status" value="1"/>
</dbReference>
<proteinExistence type="inferred from homology"/>
<evidence type="ECO:0000256" key="3">
    <source>
        <dbReference type="ARBA" id="ARBA00022737"/>
    </source>
</evidence>
<comment type="subcellular location">
    <subcellularLocation>
        <location evidence="1">Cytoplasm</location>
        <location evidence="1">Cytoskeleton</location>
        <location evidence="1">Microtubule organizing center</location>
        <location evidence="1">Spindle pole body</location>
    </subcellularLocation>
</comment>
<feature type="compositionally biased region" description="Polar residues" evidence="7">
    <location>
        <begin position="575"/>
        <end position="584"/>
    </location>
</feature>
<dbReference type="OMA" id="HNFGCKI"/>
<evidence type="ECO:0000256" key="6">
    <source>
        <dbReference type="PROSITE-ProRule" id="PRU00103"/>
    </source>
</evidence>
<keyword evidence="4" id="KW-0206">Cytoskeleton</keyword>
<protein>
    <submittedName>
        <fullName evidence="9">DEHA2G06996p</fullName>
    </submittedName>
</protein>
<accession>Q6BIW9</accession>
<feature type="compositionally biased region" description="Low complexity" evidence="7">
    <location>
        <begin position="824"/>
        <end position="834"/>
    </location>
</feature>
<dbReference type="FunCoup" id="Q6BIW9">
    <property type="interactions" value="93"/>
</dbReference>
<name>Q6BIW9_DEBHA</name>
<keyword evidence="3" id="KW-0677">Repeat</keyword>
<dbReference type="OrthoDB" id="205662at2759"/>
<evidence type="ECO:0000256" key="4">
    <source>
        <dbReference type="ARBA" id="ARBA00023212"/>
    </source>
</evidence>
<feature type="domain" description="TOG" evidence="8">
    <location>
        <begin position="1"/>
        <end position="237"/>
    </location>
</feature>
<reference evidence="9 10" key="1">
    <citation type="journal article" date="2004" name="Nature">
        <title>Genome evolution in yeasts.</title>
        <authorList>
            <consortium name="Genolevures"/>
            <person name="Dujon B."/>
            <person name="Sherman D."/>
            <person name="Fischer G."/>
            <person name="Durrens P."/>
            <person name="Casaregola S."/>
            <person name="Lafontaine I."/>
            <person name="de Montigny J."/>
            <person name="Marck C."/>
            <person name="Neuveglise C."/>
            <person name="Talla E."/>
            <person name="Goffard N."/>
            <person name="Frangeul L."/>
            <person name="Aigle M."/>
            <person name="Anthouard V."/>
            <person name="Babour A."/>
            <person name="Barbe V."/>
            <person name="Barnay S."/>
            <person name="Blanchin S."/>
            <person name="Beckerich J.M."/>
            <person name="Beyne E."/>
            <person name="Bleykasten C."/>
            <person name="Boisrame A."/>
            <person name="Boyer J."/>
            <person name="Cattolico L."/>
            <person name="Confanioleri F."/>
            <person name="de Daruvar A."/>
            <person name="Despons L."/>
            <person name="Fabre E."/>
            <person name="Fairhead C."/>
            <person name="Ferry-Dumazet H."/>
            <person name="Groppi A."/>
            <person name="Hantraye F."/>
            <person name="Hennequin C."/>
            <person name="Jauniaux N."/>
            <person name="Joyet P."/>
            <person name="Kachouri R."/>
            <person name="Kerrest A."/>
            <person name="Koszul R."/>
            <person name="Lemaire M."/>
            <person name="Lesur I."/>
            <person name="Ma L."/>
            <person name="Muller H."/>
            <person name="Nicaud J.M."/>
            <person name="Nikolski M."/>
            <person name="Oztas S."/>
            <person name="Ozier-Kalogeropoulos O."/>
            <person name="Pellenz S."/>
            <person name="Potier S."/>
            <person name="Richard G.F."/>
            <person name="Straub M.L."/>
            <person name="Suleau A."/>
            <person name="Swennene D."/>
            <person name="Tekaia F."/>
            <person name="Wesolowski-Louvel M."/>
            <person name="Westhof E."/>
            <person name="Wirth B."/>
            <person name="Zeniou-Meyer M."/>
            <person name="Zivanovic I."/>
            <person name="Bolotin-Fukuhara M."/>
            <person name="Thierry A."/>
            <person name="Bouchier C."/>
            <person name="Caudron B."/>
            <person name="Scarpelli C."/>
            <person name="Gaillardin C."/>
            <person name="Weissenbach J."/>
            <person name="Wincker P."/>
            <person name="Souciet J.L."/>
        </authorList>
    </citation>
    <scope>NUCLEOTIDE SEQUENCE [LARGE SCALE GENOMIC DNA]</scope>
    <source>
        <strain evidence="10">ATCC 36239 / CBS 767 / BCRC 21394 / JCM 1990 / NBRC 0083 / IGC 2968</strain>
    </source>
</reference>
<evidence type="ECO:0000313" key="10">
    <source>
        <dbReference type="Proteomes" id="UP000000599"/>
    </source>
</evidence>
<dbReference type="GO" id="GO:0000776">
    <property type="term" value="C:kinetochore"/>
    <property type="evidence" value="ECO:0007669"/>
    <property type="project" value="UniProtKB-ARBA"/>
</dbReference>
<feature type="region of interest" description="Disordered" evidence="7">
    <location>
        <begin position="733"/>
        <end position="844"/>
    </location>
</feature>
<dbReference type="GO" id="GO:0061863">
    <property type="term" value="F:microtubule plus end polymerase"/>
    <property type="evidence" value="ECO:0007669"/>
    <property type="project" value="InterPro"/>
</dbReference>
<feature type="region of interest" description="Disordered" evidence="7">
    <location>
        <begin position="252"/>
        <end position="278"/>
    </location>
</feature>
<sequence length="873" mass="96960">MSDEPDYSSLSLEEKLEHKLWKARLQAYDEITKQCQNSRNDSDECFQKLNAKPEIFKKAVVDANVVAQESGIQALSSYLEFGGNSANAQKLKSSGVVASLCEKGLSSSRSGTKAKAVDCLLWFIELSENANGVIEDILPFLKHRLPKLVAGCVSALHVIVENFGCHSVISPKLIIPCLGKLFAHADRNVRAETTKLTVELYKWMGAALETILFPDLKPVQQKDLTKAFESLQNITPEQKRFTRNQQIEIARRKEEESRIEATGDGDIEMKDAQDDKSNEPQFDPFDLVEPVEVLSKLPSDLNSRISSTKWKDRKEVLEEVHNVLEKAVKLSTRDDYLELIRMFAKCMKDANIQVVQLAANCIEFLARGLKSDFQRYQSIVLGPMIERTKEKKASVADALNNAMFSIFNSSSLSDILDETLAAMKHKTPQVKIASTNYLQKCLAATKVPPKGSEIGSIMESGVKLLSDSQEPVRQASTEMIGTLMKITGERELNAFLEKVDDNRRAKVTKFFEEVDVNAKLGNHHASPGPKNISSSGESGMNKLTRPRTSLSTGSTATTKKLSLSSASTSLKKPSQEQQSNSTIPSKRLATSPAKRGDDSSKVSSIGRGLTGRPLTSSTPSLSSGSAAKPTSSLSFKEKEELQALRREKQVWQEQQEQTLHHQENFDGEKMSLTQEISQLNSKIENISKDHTNALLMVKQKETQILRSNSDLENAKLKIRDLEQTIEMMKLQQNSYTGQQSTQPAKHSYNAAFSPSSTSPFEAKQRYQPPETTPSESRISSGELSTRVNRLSIDGNPQIENSGNHYNGNSYNRFSSPQKAADNTSSYTSSLSKDSMQLNTNDDSWRRAAEVTSQLKARIEKMKARSRSGMSNFS</sequence>